<dbReference type="InterPro" id="IPR029383">
    <property type="entry name" value="ARL6IP6"/>
</dbReference>
<dbReference type="GeneID" id="108568424"/>
<evidence type="ECO:0000313" key="3">
    <source>
        <dbReference type="RefSeq" id="XP_017784990.1"/>
    </source>
</evidence>
<feature type="transmembrane region" description="Helical" evidence="1">
    <location>
        <begin position="87"/>
        <end position="107"/>
    </location>
</feature>
<keyword evidence="2" id="KW-1185">Reference proteome</keyword>
<organism evidence="2 3">
    <name type="scientific">Nicrophorus vespilloides</name>
    <name type="common">Boreal carrion beetle</name>
    <dbReference type="NCBI Taxonomy" id="110193"/>
    <lineage>
        <taxon>Eukaryota</taxon>
        <taxon>Metazoa</taxon>
        <taxon>Ecdysozoa</taxon>
        <taxon>Arthropoda</taxon>
        <taxon>Hexapoda</taxon>
        <taxon>Insecta</taxon>
        <taxon>Pterygota</taxon>
        <taxon>Neoptera</taxon>
        <taxon>Endopterygota</taxon>
        <taxon>Coleoptera</taxon>
        <taxon>Polyphaga</taxon>
        <taxon>Staphyliniformia</taxon>
        <taxon>Silphidae</taxon>
        <taxon>Nicrophorinae</taxon>
        <taxon>Nicrophorus</taxon>
    </lineage>
</organism>
<name>A0ABM1NDU0_NICVS</name>
<keyword evidence="1" id="KW-0472">Membrane</keyword>
<keyword evidence="1" id="KW-1133">Transmembrane helix</keyword>
<evidence type="ECO:0000256" key="1">
    <source>
        <dbReference type="SAM" id="Phobius"/>
    </source>
</evidence>
<protein>
    <submittedName>
        <fullName evidence="3">Uncharacterized protein LOC108568424</fullName>
    </submittedName>
</protein>
<feature type="transmembrane region" description="Helical" evidence="1">
    <location>
        <begin position="134"/>
        <end position="153"/>
    </location>
</feature>
<dbReference type="RefSeq" id="XP_017784990.1">
    <property type="nucleotide sequence ID" value="XM_017929501.1"/>
</dbReference>
<keyword evidence="1" id="KW-0812">Transmembrane</keyword>
<proteinExistence type="predicted"/>
<accession>A0ABM1NDU0</accession>
<dbReference type="PANTHER" id="PTHR28640:SF1">
    <property type="entry name" value="ADP-RIBOSYLATION FACTOR-LIKE PROTEIN 6-INTERACTING PROTEIN 6"/>
    <property type="match status" value="1"/>
</dbReference>
<dbReference type="PANTHER" id="PTHR28640">
    <property type="entry name" value="ADP-RIBOSYLATION FACTOR-LIKE PROTEIN 6-INTERACTING PROTEIN 6"/>
    <property type="match status" value="1"/>
</dbReference>
<dbReference type="Proteomes" id="UP000695000">
    <property type="component" value="Unplaced"/>
</dbReference>
<reference evidence="3" key="1">
    <citation type="submission" date="2025-08" db="UniProtKB">
        <authorList>
            <consortium name="RefSeq"/>
        </authorList>
    </citation>
    <scope>IDENTIFICATION</scope>
    <source>
        <tissue evidence="3">Whole Larva</tissue>
    </source>
</reference>
<dbReference type="Pfam" id="PF15062">
    <property type="entry name" value="ARL6IP6"/>
    <property type="match status" value="1"/>
</dbReference>
<gene>
    <name evidence="3" type="primary">LOC108568424</name>
</gene>
<evidence type="ECO:0000313" key="2">
    <source>
        <dbReference type="Proteomes" id="UP000695000"/>
    </source>
</evidence>
<sequence>MYRKSFTNIPSEEQIVAEKVRKSEWKLAICGLVFSASVITAKLICNNVQNLHDLVYERNLVTYEHVTESGQIMMRHVWEESIRHSGLWLPLVCGFIATYITWVMVYLDSDVPGVQPPSPLSPTTIKMQSGHTFHLNYVFAVLIGIFVTSYMYMKGINLGY</sequence>